<dbReference type="InterPro" id="IPR018391">
    <property type="entry name" value="PQQ_b-propeller_rpt"/>
</dbReference>
<evidence type="ECO:0000313" key="8">
    <source>
        <dbReference type="Proteomes" id="UP000676246"/>
    </source>
</evidence>
<reference evidence="7 8" key="1">
    <citation type="submission" date="2021-04" db="EMBL/GenBank/DDBJ databases">
        <title>The genome sequence of Ideonella sp. 3Y2.</title>
        <authorList>
            <person name="Liu Y."/>
        </authorList>
    </citation>
    <scope>NUCLEOTIDE SEQUENCE [LARGE SCALE GENOMIC DNA]</scope>
    <source>
        <strain evidence="7 8">3Y2</strain>
    </source>
</reference>
<accession>A0A940YD03</accession>
<keyword evidence="8" id="KW-1185">Reference proteome</keyword>
<evidence type="ECO:0000256" key="3">
    <source>
        <dbReference type="ARBA" id="ARBA00023237"/>
    </source>
</evidence>
<dbReference type="InterPro" id="IPR002372">
    <property type="entry name" value="PQQ_rpt_dom"/>
</dbReference>
<comment type="subunit">
    <text evidence="4">Part of the Bam complex.</text>
</comment>
<feature type="domain" description="Pyrrolo-quinoline quinone repeat" evidence="6">
    <location>
        <begin position="72"/>
        <end position="299"/>
    </location>
</feature>
<dbReference type="NCBIfam" id="TIGR03300">
    <property type="entry name" value="assembly_YfgL"/>
    <property type="match status" value="1"/>
</dbReference>
<dbReference type="PANTHER" id="PTHR34512">
    <property type="entry name" value="CELL SURFACE PROTEIN"/>
    <property type="match status" value="1"/>
</dbReference>
<keyword evidence="2 4" id="KW-0472">Membrane</keyword>
<feature type="chain" id="PRO_5036999822" description="Outer membrane protein assembly factor BamB" evidence="5">
    <location>
        <begin position="25"/>
        <end position="374"/>
    </location>
</feature>
<dbReference type="InterPro" id="IPR015943">
    <property type="entry name" value="WD40/YVTN_repeat-like_dom_sf"/>
</dbReference>
<dbReference type="Gene3D" id="2.130.10.10">
    <property type="entry name" value="YVTN repeat-like/Quinoprotein amine dehydrogenase"/>
    <property type="match status" value="1"/>
</dbReference>
<comment type="function">
    <text evidence="4">Part of the outer membrane protein assembly complex, which is involved in assembly and insertion of beta-barrel proteins into the outer membrane.</text>
</comment>
<comment type="subcellular location">
    <subcellularLocation>
        <location evidence="4">Cell outer membrane</location>
        <topology evidence="4">Lipid-anchor</topology>
    </subcellularLocation>
</comment>
<sequence>MSAMWTRAARLAAPALALWLAACSADKPTPAALQPITPTIAGRQVWSTQIGSVSFPLQVAVRAGQFVVASDDGTVAALDAATGRELWRAQVGARLSAGVGSDGRFAAVATRDQQLVLLDGGAQRWSVPLEAGVVTPPLVAGERVFVLGVDRAVHAFDALDGRRLWTFRRPGDPLMLAHPGLLAAWQDTLLVGQGARLVALDPLKGSLRWEVAVTSPRGTNEVERLADLAGPASRVGDSFCVRAFQNAVGCVNAATRSLQWSQNGGGQKAIGGDASIVVGADASDRVTARQRAGGGLAWTSELLLNRGLSAPVVAGPAVVFGDFEGQLHFLAKDTGAPLLRLPTDGARIAAPLVLSDTNLLAVTAKGGVFAFRPE</sequence>
<evidence type="ECO:0000259" key="6">
    <source>
        <dbReference type="Pfam" id="PF13360"/>
    </source>
</evidence>
<evidence type="ECO:0000313" key="7">
    <source>
        <dbReference type="EMBL" id="MBQ0930866.1"/>
    </source>
</evidence>
<keyword evidence="4" id="KW-0564">Palmitate</keyword>
<evidence type="ECO:0000256" key="1">
    <source>
        <dbReference type="ARBA" id="ARBA00022729"/>
    </source>
</evidence>
<dbReference type="Pfam" id="PF13360">
    <property type="entry name" value="PQQ_2"/>
    <property type="match status" value="1"/>
</dbReference>
<evidence type="ECO:0000256" key="4">
    <source>
        <dbReference type="HAMAP-Rule" id="MF_00923"/>
    </source>
</evidence>
<keyword evidence="3 4" id="KW-0998">Cell outer membrane</keyword>
<organism evidence="7 8">
    <name type="scientific">Ideonella alba</name>
    <dbReference type="NCBI Taxonomy" id="2824118"/>
    <lineage>
        <taxon>Bacteria</taxon>
        <taxon>Pseudomonadati</taxon>
        <taxon>Pseudomonadota</taxon>
        <taxon>Betaproteobacteria</taxon>
        <taxon>Burkholderiales</taxon>
        <taxon>Sphaerotilaceae</taxon>
        <taxon>Ideonella</taxon>
    </lineage>
</organism>
<dbReference type="PROSITE" id="PS51257">
    <property type="entry name" value="PROKAR_LIPOPROTEIN"/>
    <property type="match status" value="1"/>
</dbReference>
<dbReference type="AlphaFoldDB" id="A0A940YD03"/>
<dbReference type="GO" id="GO:0043165">
    <property type="term" value="P:Gram-negative-bacterium-type cell outer membrane assembly"/>
    <property type="evidence" value="ECO:0007669"/>
    <property type="project" value="UniProtKB-UniRule"/>
</dbReference>
<dbReference type="GO" id="GO:0009279">
    <property type="term" value="C:cell outer membrane"/>
    <property type="evidence" value="ECO:0007669"/>
    <property type="project" value="UniProtKB-SubCell"/>
</dbReference>
<feature type="signal peptide" evidence="5">
    <location>
        <begin position="1"/>
        <end position="24"/>
    </location>
</feature>
<dbReference type="GO" id="GO:0051205">
    <property type="term" value="P:protein insertion into membrane"/>
    <property type="evidence" value="ECO:0007669"/>
    <property type="project" value="UniProtKB-UniRule"/>
</dbReference>
<dbReference type="SUPFAM" id="SSF50998">
    <property type="entry name" value="Quinoprotein alcohol dehydrogenase-like"/>
    <property type="match status" value="1"/>
</dbReference>
<comment type="similarity">
    <text evidence="4">Belongs to the BamB family.</text>
</comment>
<keyword evidence="4" id="KW-0449">Lipoprotein</keyword>
<comment type="caution">
    <text evidence="7">The sequence shown here is derived from an EMBL/GenBank/DDBJ whole genome shotgun (WGS) entry which is preliminary data.</text>
</comment>
<name>A0A940YD03_9BURK</name>
<dbReference type="EMBL" id="JAGQDD010000006">
    <property type="protein sequence ID" value="MBQ0930866.1"/>
    <property type="molecule type" value="Genomic_DNA"/>
</dbReference>
<evidence type="ECO:0000256" key="5">
    <source>
        <dbReference type="SAM" id="SignalP"/>
    </source>
</evidence>
<dbReference type="SMART" id="SM00564">
    <property type="entry name" value="PQQ"/>
    <property type="match status" value="5"/>
</dbReference>
<protein>
    <recommendedName>
        <fullName evidence="4">Outer membrane protein assembly factor BamB</fullName>
    </recommendedName>
</protein>
<dbReference type="Proteomes" id="UP000676246">
    <property type="component" value="Unassembled WGS sequence"/>
</dbReference>
<evidence type="ECO:0000256" key="2">
    <source>
        <dbReference type="ARBA" id="ARBA00023136"/>
    </source>
</evidence>
<dbReference type="RefSeq" id="WP_210853867.1">
    <property type="nucleotide sequence ID" value="NZ_JAGQDD010000006.1"/>
</dbReference>
<dbReference type="InterPro" id="IPR017687">
    <property type="entry name" value="BamB"/>
</dbReference>
<proteinExistence type="inferred from homology"/>
<dbReference type="PANTHER" id="PTHR34512:SF30">
    <property type="entry name" value="OUTER MEMBRANE PROTEIN ASSEMBLY FACTOR BAMB"/>
    <property type="match status" value="1"/>
</dbReference>
<keyword evidence="1 4" id="KW-0732">Signal</keyword>
<dbReference type="InterPro" id="IPR011047">
    <property type="entry name" value="Quinoprotein_ADH-like_sf"/>
</dbReference>
<dbReference type="HAMAP" id="MF_00923">
    <property type="entry name" value="OM_assembly_BamB"/>
    <property type="match status" value="1"/>
</dbReference>
<gene>
    <name evidence="4 7" type="primary">bamB</name>
    <name evidence="7" type="ORF">KAK03_10240</name>
</gene>